<accession>A0AAV4J4X3</accession>
<dbReference type="Proteomes" id="UP000762676">
    <property type="component" value="Unassembled WGS sequence"/>
</dbReference>
<reference evidence="1 2" key="1">
    <citation type="journal article" date="2021" name="Elife">
        <title>Chloroplast acquisition without the gene transfer in kleptoplastic sea slugs, Plakobranchus ocellatus.</title>
        <authorList>
            <person name="Maeda T."/>
            <person name="Takahashi S."/>
            <person name="Yoshida T."/>
            <person name="Shimamura S."/>
            <person name="Takaki Y."/>
            <person name="Nagai Y."/>
            <person name="Toyoda A."/>
            <person name="Suzuki Y."/>
            <person name="Arimoto A."/>
            <person name="Ishii H."/>
            <person name="Satoh N."/>
            <person name="Nishiyama T."/>
            <person name="Hasebe M."/>
            <person name="Maruyama T."/>
            <person name="Minagawa J."/>
            <person name="Obokata J."/>
            <person name="Shigenobu S."/>
        </authorList>
    </citation>
    <scope>NUCLEOTIDE SEQUENCE [LARGE SCALE GENOMIC DNA]</scope>
</reference>
<dbReference type="EMBL" id="BMAT01006665">
    <property type="protein sequence ID" value="GFS17430.1"/>
    <property type="molecule type" value="Genomic_DNA"/>
</dbReference>
<evidence type="ECO:0000313" key="1">
    <source>
        <dbReference type="EMBL" id="GFS17430.1"/>
    </source>
</evidence>
<name>A0AAV4J4X3_9GAST</name>
<sequence>MHIVESRWRLFGHILMTDIDIPANKAMQAYFNQMACSSRRRPTTTLPVIIIKELSQAYPHMKLKTLYDLETMRLLAQDRNKWRMLTRRIAEFSEATDFTGSI</sequence>
<keyword evidence="2" id="KW-1185">Reference proteome</keyword>
<dbReference type="AlphaFoldDB" id="A0AAV4J4X3"/>
<comment type="caution">
    <text evidence="1">The sequence shown here is derived from an EMBL/GenBank/DDBJ whole genome shotgun (WGS) entry which is preliminary data.</text>
</comment>
<organism evidence="1 2">
    <name type="scientific">Elysia marginata</name>
    <dbReference type="NCBI Taxonomy" id="1093978"/>
    <lineage>
        <taxon>Eukaryota</taxon>
        <taxon>Metazoa</taxon>
        <taxon>Spiralia</taxon>
        <taxon>Lophotrochozoa</taxon>
        <taxon>Mollusca</taxon>
        <taxon>Gastropoda</taxon>
        <taxon>Heterobranchia</taxon>
        <taxon>Euthyneura</taxon>
        <taxon>Panpulmonata</taxon>
        <taxon>Sacoglossa</taxon>
        <taxon>Placobranchoidea</taxon>
        <taxon>Plakobranchidae</taxon>
        <taxon>Elysia</taxon>
    </lineage>
</organism>
<proteinExistence type="predicted"/>
<evidence type="ECO:0000313" key="2">
    <source>
        <dbReference type="Proteomes" id="UP000762676"/>
    </source>
</evidence>
<gene>
    <name evidence="1" type="ORF">ElyMa_003238400</name>
</gene>
<protein>
    <submittedName>
        <fullName evidence="1">Uncharacterized protein</fullName>
    </submittedName>
</protein>